<reference evidence="2 3" key="1">
    <citation type="journal article" date="2023" name="Plants (Basel)">
        <title>Bridging the Gap: Combining Genomics and Transcriptomics Approaches to Understand Stylosanthes scabra, an Orphan Legume from the Brazilian Caatinga.</title>
        <authorList>
            <person name="Ferreira-Neto J.R.C."/>
            <person name="da Silva M.D."/>
            <person name="Binneck E."/>
            <person name="de Melo N.F."/>
            <person name="da Silva R.H."/>
            <person name="de Melo A.L.T.M."/>
            <person name="Pandolfi V."/>
            <person name="Bustamante F.O."/>
            <person name="Brasileiro-Vidal A.C."/>
            <person name="Benko-Iseppon A.M."/>
        </authorList>
    </citation>
    <scope>NUCLEOTIDE SEQUENCE [LARGE SCALE GENOMIC DNA]</scope>
    <source>
        <tissue evidence="2">Leaves</tissue>
    </source>
</reference>
<name>A0ABU6VDV0_9FABA</name>
<sequence>MRRKKEWRKRDRLLDMANKNQVPKGLRGQVWVVHNQDGDPAYGAPSGQPGYGQAPPSYNSSYDAGYAQPLAYSGDGAAAQTA</sequence>
<feature type="region of interest" description="Disordered" evidence="1">
    <location>
        <begin position="37"/>
        <end position="65"/>
    </location>
</feature>
<proteinExistence type="predicted"/>
<dbReference type="Proteomes" id="UP001341840">
    <property type="component" value="Unassembled WGS sequence"/>
</dbReference>
<organism evidence="2 3">
    <name type="scientific">Stylosanthes scabra</name>
    <dbReference type="NCBI Taxonomy" id="79078"/>
    <lineage>
        <taxon>Eukaryota</taxon>
        <taxon>Viridiplantae</taxon>
        <taxon>Streptophyta</taxon>
        <taxon>Embryophyta</taxon>
        <taxon>Tracheophyta</taxon>
        <taxon>Spermatophyta</taxon>
        <taxon>Magnoliopsida</taxon>
        <taxon>eudicotyledons</taxon>
        <taxon>Gunneridae</taxon>
        <taxon>Pentapetalae</taxon>
        <taxon>rosids</taxon>
        <taxon>fabids</taxon>
        <taxon>Fabales</taxon>
        <taxon>Fabaceae</taxon>
        <taxon>Papilionoideae</taxon>
        <taxon>50 kb inversion clade</taxon>
        <taxon>dalbergioids sensu lato</taxon>
        <taxon>Dalbergieae</taxon>
        <taxon>Pterocarpus clade</taxon>
        <taxon>Stylosanthes</taxon>
    </lineage>
</organism>
<evidence type="ECO:0000313" key="3">
    <source>
        <dbReference type="Proteomes" id="UP001341840"/>
    </source>
</evidence>
<evidence type="ECO:0000256" key="1">
    <source>
        <dbReference type="SAM" id="MobiDB-lite"/>
    </source>
</evidence>
<evidence type="ECO:0000313" key="2">
    <source>
        <dbReference type="EMBL" id="MED6170875.1"/>
    </source>
</evidence>
<accession>A0ABU6VDV0</accession>
<keyword evidence="3" id="KW-1185">Reference proteome</keyword>
<comment type="caution">
    <text evidence="2">The sequence shown here is derived from an EMBL/GenBank/DDBJ whole genome shotgun (WGS) entry which is preliminary data.</text>
</comment>
<dbReference type="EMBL" id="JASCZI010151202">
    <property type="protein sequence ID" value="MED6170875.1"/>
    <property type="molecule type" value="Genomic_DNA"/>
</dbReference>
<protein>
    <submittedName>
        <fullName evidence="2">Uncharacterized protein</fullName>
    </submittedName>
</protein>
<gene>
    <name evidence="2" type="ORF">PIB30_035259</name>
</gene>